<feature type="domain" description="DUF306" evidence="5">
    <location>
        <begin position="321"/>
        <end position="425"/>
    </location>
</feature>
<gene>
    <name evidence="7" type="ORF">SAMN05216210_2863</name>
</gene>
<keyword evidence="2" id="KW-0472">Membrane</keyword>
<name>A0A1H2H906_9GAMM</name>
<dbReference type="Proteomes" id="UP000243924">
    <property type="component" value="Chromosome I"/>
</dbReference>
<dbReference type="Gene3D" id="2.40.128.270">
    <property type="match status" value="1"/>
</dbReference>
<dbReference type="STRING" id="1434072.SAMN05216210_2863"/>
<evidence type="ECO:0000259" key="5">
    <source>
        <dbReference type="Pfam" id="PF03724"/>
    </source>
</evidence>
<dbReference type="Pfam" id="PF09619">
    <property type="entry name" value="YscW"/>
    <property type="match status" value="1"/>
</dbReference>
<keyword evidence="8" id="KW-1185">Reference proteome</keyword>
<evidence type="ECO:0000256" key="4">
    <source>
        <dbReference type="ARBA" id="ARBA00023288"/>
    </source>
</evidence>
<protein>
    <submittedName>
        <fullName evidence="7">Heat shock protein HslJ</fullName>
    </submittedName>
</protein>
<dbReference type="PROSITE" id="PS51257">
    <property type="entry name" value="PROKAR_LIPOPROTEIN"/>
    <property type="match status" value="1"/>
</dbReference>
<dbReference type="PANTHER" id="PTHR35535:SF1">
    <property type="entry name" value="HEAT SHOCK PROTEIN HSLJ"/>
    <property type="match status" value="1"/>
</dbReference>
<dbReference type="AlphaFoldDB" id="A0A1H2H906"/>
<dbReference type="SUPFAM" id="SSF141488">
    <property type="entry name" value="YdhA-like"/>
    <property type="match status" value="1"/>
</dbReference>
<dbReference type="Pfam" id="PF09864">
    <property type="entry name" value="MliC"/>
    <property type="match status" value="1"/>
</dbReference>
<dbReference type="InterPro" id="IPR005184">
    <property type="entry name" value="DUF306_Meta_HslJ"/>
</dbReference>
<organism evidence="7 8">
    <name type="scientific">Halopseudomonas salegens</name>
    <dbReference type="NCBI Taxonomy" id="1434072"/>
    <lineage>
        <taxon>Bacteria</taxon>
        <taxon>Pseudomonadati</taxon>
        <taxon>Pseudomonadota</taxon>
        <taxon>Gammaproteobacteria</taxon>
        <taxon>Pseudomonadales</taxon>
        <taxon>Pseudomonadaceae</taxon>
        <taxon>Halopseudomonas</taxon>
    </lineage>
</organism>
<dbReference type="OrthoDB" id="5348860at2"/>
<reference evidence="8" key="1">
    <citation type="submission" date="2016-10" db="EMBL/GenBank/DDBJ databases">
        <authorList>
            <person name="Varghese N."/>
            <person name="Submissions S."/>
        </authorList>
    </citation>
    <scope>NUCLEOTIDE SEQUENCE [LARGE SCALE GENOMIC DNA]</scope>
    <source>
        <strain evidence="8">CECT 8338</strain>
    </source>
</reference>
<keyword evidence="3" id="KW-0564">Palmitate</keyword>
<dbReference type="Pfam" id="PF03724">
    <property type="entry name" value="META"/>
    <property type="match status" value="1"/>
</dbReference>
<dbReference type="Gene3D" id="2.40.128.200">
    <property type="match status" value="1"/>
</dbReference>
<accession>A0A1H2H906</accession>
<feature type="domain" description="C-type lysozyme inhibitor" evidence="6">
    <location>
        <begin position="165"/>
        <end position="217"/>
    </location>
</feature>
<sequence length="431" mass="46718">MNKVTGVLSVMLAVGLLGGCSGEQGNGQATAQPEVSLPALTRISGNLTYSARIALSPDVVAVVQVTGAEDSDDLVLAEQRIQLEGRQVPIAFALEVDAETLAQAEDWRLQARIEDGGRTRWLSEALMLDPASGDQALGDLELMPYRDTAMTSVMNCGQRQIRAGHDGENLVLDVADERIVLLPVVAASGARYEAKGDPDTRFWSKGEQALLTLKGEEYPLCVAQGALPRPLQARGNEPFWRIDLDDQLTLRTPDEEVRELPYEVERLSGDESLIRSLDLGLELRLHRSLCHDSMSGMPYPYRAELTRSGTTHSGCAGDPEQLLQGTTWVVESINSAAPLDGSRVTLRFAPEQRLSGVASCNNFMAGYQLSGEGLSLQQVATTKKACESALMDQEQTVLAFLQGVQGFNINEDGELVLYSAEEQSLTARQAD</sequence>
<evidence type="ECO:0000313" key="7">
    <source>
        <dbReference type="EMBL" id="SDU28283.1"/>
    </source>
</evidence>
<keyword evidence="7" id="KW-0346">Stress response</keyword>
<dbReference type="InterPro" id="IPR018660">
    <property type="entry name" value="MliC"/>
</dbReference>
<dbReference type="RefSeq" id="WP_092388050.1">
    <property type="nucleotide sequence ID" value="NZ_LT629787.1"/>
</dbReference>
<dbReference type="InterPro" id="IPR053147">
    <property type="entry name" value="Hsp_HslJ-like"/>
</dbReference>
<dbReference type="InterPro" id="IPR038670">
    <property type="entry name" value="HslJ-like_sf"/>
</dbReference>
<evidence type="ECO:0000256" key="3">
    <source>
        <dbReference type="ARBA" id="ARBA00023139"/>
    </source>
</evidence>
<evidence type="ECO:0000313" key="8">
    <source>
        <dbReference type="Proteomes" id="UP000243924"/>
    </source>
</evidence>
<dbReference type="InterPro" id="IPR036328">
    <property type="entry name" value="MliC_sf"/>
</dbReference>
<proteinExistence type="predicted"/>
<dbReference type="InterPro" id="IPR039366">
    <property type="entry name" value="Pilotin"/>
</dbReference>
<evidence type="ECO:0000259" key="6">
    <source>
        <dbReference type="Pfam" id="PF09864"/>
    </source>
</evidence>
<keyword evidence="4" id="KW-0449">Lipoprotein</keyword>
<evidence type="ECO:0000256" key="2">
    <source>
        <dbReference type="ARBA" id="ARBA00023136"/>
    </source>
</evidence>
<dbReference type="PANTHER" id="PTHR35535">
    <property type="entry name" value="HEAT SHOCK PROTEIN HSLJ"/>
    <property type="match status" value="1"/>
</dbReference>
<evidence type="ECO:0000256" key="1">
    <source>
        <dbReference type="ARBA" id="ARBA00022729"/>
    </source>
</evidence>
<keyword evidence="1" id="KW-0732">Signal</keyword>
<dbReference type="EMBL" id="LT629787">
    <property type="protein sequence ID" value="SDU28283.1"/>
    <property type="molecule type" value="Genomic_DNA"/>
</dbReference>